<evidence type="ECO:0000256" key="3">
    <source>
        <dbReference type="ARBA" id="ARBA00022692"/>
    </source>
</evidence>
<organism evidence="8 9">
    <name type="scientific">Laspinema olomoucense D3b</name>
    <dbReference type="NCBI Taxonomy" id="2953688"/>
    <lineage>
        <taxon>Bacteria</taxon>
        <taxon>Bacillati</taxon>
        <taxon>Cyanobacteriota</taxon>
        <taxon>Cyanophyceae</taxon>
        <taxon>Oscillatoriophycideae</taxon>
        <taxon>Oscillatoriales</taxon>
        <taxon>Laspinemataceae</taxon>
        <taxon>Laspinema</taxon>
        <taxon>Laspinema olomoucense</taxon>
    </lineage>
</organism>
<gene>
    <name evidence="8" type="ORF">NG792_05010</name>
</gene>
<comment type="subcellular location">
    <subcellularLocation>
        <location evidence="1 6">Membrane</location>
        <topology evidence="1 6">Multi-pass membrane protein</topology>
    </subcellularLocation>
</comment>
<accession>A0ABT2N3P8</accession>
<sequence length="112" mass="11615">MDWQLFGVSFITIFLAELGDKSQVAAIALGGSSKFPKSVFFGTAGALLLASLLGVLAGEGAAHLLPAHLLKAIAALGFAIIALRLLFAKQEEDEEDSSSETETPAIALSDPD</sequence>
<comment type="caution">
    <text evidence="8">The sequence shown here is derived from an EMBL/GenBank/DDBJ whole genome shotgun (WGS) entry which is preliminary data.</text>
</comment>
<keyword evidence="5 6" id="KW-0472">Membrane</keyword>
<evidence type="ECO:0000313" key="9">
    <source>
        <dbReference type="Proteomes" id="UP001525961"/>
    </source>
</evidence>
<evidence type="ECO:0000256" key="1">
    <source>
        <dbReference type="ARBA" id="ARBA00004141"/>
    </source>
</evidence>
<feature type="transmembrane region" description="Helical" evidence="6">
    <location>
        <begin position="69"/>
        <end position="87"/>
    </location>
</feature>
<keyword evidence="3 6" id="KW-0812">Transmembrane</keyword>
<evidence type="ECO:0000256" key="2">
    <source>
        <dbReference type="ARBA" id="ARBA00009190"/>
    </source>
</evidence>
<proteinExistence type="inferred from homology"/>
<reference evidence="8 9" key="1">
    <citation type="journal article" date="2022" name="Front. Microbiol.">
        <title>High genomic differentiation and limited gene flow indicate recent cryptic speciation within the genus Laspinema (cyanobacteria).</title>
        <authorList>
            <person name="Stanojkovic A."/>
            <person name="Skoupy S."/>
            <person name="Skaloud P."/>
            <person name="Dvorak P."/>
        </authorList>
    </citation>
    <scope>NUCLEOTIDE SEQUENCE [LARGE SCALE GENOMIC DNA]</scope>
    <source>
        <strain evidence="8 9">D3b</strain>
    </source>
</reference>
<comment type="similarity">
    <text evidence="2 6">Belongs to the GDT1 family.</text>
</comment>
<keyword evidence="9" id="KW-1185">Reference proteome</keyword>
<evidence type="ECO:0000313" key="8">
    <source>
        <dbReference type="EMBL" id="MCT7977086.1"/>
    </source>
</evidence>
<comment type="caution">
    <text evidence="6">Lacks conserved residue(s) required for the propagation of feature annotation.</text>
</comment>
<dbReference type="EMBL" id="JAMXFA010000005">
    <property type="protein sequence ID" value="MCT7977086.1"/>
    <property type="molecule type" value="Genomic_DNA"/>
</dbReference>
<dbReference type="PANTHER" id="PTHR12608:SF1">
    <property type="entry name" value="TRANSMEMBRANE PROTEIN 165"/>
    <property type="match status" value="1"/>
</dbReference>
<evidence type="ECO:0000256" key="7">
    <source>
        <dbReference type="SAM" id="MobiDB-lite"/>
    </source>
</evidence>
<keyword evidence="4 6" id="KW-1133">Transmembrane helix</keyword>
<name>A0ABT2N3P8_9CYAN</name>
<dbReference type="RefSeq" id="WP_261197401.1">
    <property type="nucleotide sequence ID" value="NZ_JAMXFA010000005.1"/>
</dbReference>
<feature type="region of interest" description="Disordered" evidence="7">
    <location>
        <begin position="92"/>
        <end position="112"/>
    </location>
</feature>
<protein>
    <recommendedName>
        <fullName evidence="6">GDT1 family protein</fullName>
    </recommendedName>
</protein>
<dbReference type="PANTHER" id="PTHR12608">
    <property type="entry name" value="TRANSMEMBRANE PROTEIN HTP-1 RELATED"/>
    <property type="match status" value="1"/>
</dbReference>
<dbReference type="Pfam" id="PF01169">
    <property type="entry name" value="GDT1"/>
    <property type="match status" value="1"/>
</dbReference>
<evidence type="ECO:0000256" key="4">
    <source>
        <dbReference type="ARBA" id="ARBA00022989"/>
    </source>
</evidence>
<evidence type="ECO:0000256" key="5">
    <source>
        <dbReference type="ARBA" id="ARBA00023136"/>
    </source>
</evidence>
<dbReference type="InterPro" id="IPR001727">
    <property type="entry name" value="GDT1-like"/>
</dbReference>
<dbReference type="Proteomes" id="UP001525961">
    <property type="component" value="Unassembled WGS sequence"/>
</dbReference>
<evidence type="ECO:0000256" key="6">
    <source>
        <dbReference type="RuleBase" id="RU365102"/>
    </source>
</evidence>
<feature type="transmembrane region" description="Helical" evidence="6">
    <location>
        <begin position="38"/>
        <end position="57"/>
    </location>
</feature>